<dbReference type="PANTHER" id="PTHR39201">
    <property type="entry name" value="EXPORTED PROTEIN-RELATED"/>
    <property type="match status" value="1"/>
</dbReference>
<dbReference type="InterPro" id="IPR008254">
    <property type="entry name" value="Flavodoxin/NO_synth"/>
</dbReference>
<gene>
    <name evidence="5" type="ORF">JHU38_04105</name>
</gene>
<keyword evidence="3" id="KW-0732">Signal</keyword>
<keyword evidence="6" id="KW-1185">Reference proteome</keyword>
<feature type="chain" id="PRO_5045677642" evidence="3">
    <location>
        <begin position="21"/>
        <end position="197"/>
    </location>
</feature>
<dbReference type="RefSeq" id="WP_107582162.1">
    <property type="nucleotide sequence ID" value="NZ_JAERMS010000007.1"/>
</dbReference>
<dbReference type="Pfam" id="PF12682">
    <property type="entry name" value="Flavodoxin_4"/>
    <property type="match status" value="1"/>
</dbReference>
<feature type="signal peptide" evidence="3">
    <location>
        <begin position="1"/>
        <end position="20"/>
    </location>
</feature>
<dbReference type="PROSITE" id="PS00201">
    <property type="entry name" value="FLAVODOXIN"/>
    <property type="match status" value="1"/>
</dbReference>
<dbReference type="Gene3D" id="3.40.50.360">
    <property type="match status" value="1"/>
</dbReference>
<dbReference type="InterPro" id="IPR001226">
    <property type="entry name" value="Flavodoxin_CS"/>
</dbReference>
<evidence type="ECO:0000313" key="5">
    <source>
        <dbReference type="EMBL" id="MBO1362967.1"/>
    </source>
</evidence>
<dbReference type="PANTHER" id="PTHR39201:SF1">
    <property type="entry name" value="FLAVODOXIN-LIKE DOMAIN-CONTAINING PROTEIN"/>
    <property type="match status" value="1"/>
</dbReference>
<feature type="domain" description="Flavodoxin-like" evidence="4">
    <location>
        <begin position="37"/>
        <end position="175"/>
    </location>
</feature>
<dbReference type="EMBL" id="JAERMS010000007">
    <property type="protein sequence ID" value="MBO1362967.1"/>
    <property type="molecule type" value="Genomic_DNA"/>
</dbReference>
<evidence type="ECO:0000313" key="6">
    <source>
        <dbReference type="Proteomes" id="UP000664265"/>
    </source>
</evidence>
<dbReference type="SUPFAM" id="SSF52218">
    <property type="entry name" value="Flavoproteins"/>
    <property type="match status" value="1"/>
</dbReference>
<dbReference type="InterPro" id="IPR029039">
    <property type="entry name" value="Flavoprotein-like_sf"/>
</dbReference>
<dbReference type="NCBIfam" id="NF005501">
    <property type="entry name" value="PRK07116.1"/>
    <property type="match status" value="1"/>
</dbReference>
<reference evidence="5 6" key="1">
    <citation type="submission" date="2021-01" db="EMBL/GenBank/DDBJ databases">
        <title>Prevotella A2931 sp. nov.</title>
        <authorList>
            <person name="Buhl M."/>
            <person name="Oberhettinger P."/>
        </authorList>
    </citation>
    <scope>NUCLEOTIDE SEQUENCE [LARGE SCALE GENOMIC DNA]</scope>
    <source>
        <strain evidence="5 6">A2931</strain>
    </source>
</reference>
<organism evidence="5 6">
    <name type="scientific">Prevotella illustrans</name>
    <dbReference type="NCBI Taxonomy" id="2800387"/>
    <lineage>
        <taxon>Bacteria</taxon>
        <taxon>Pseudomonadati</taxon>
        <taxon>Bacteroidota</taxon>
        <taxon>Bacteroidia</taxon>
        <taxon>Bacteroidales</taxon>
        <taxon>Prevotellaceae</taxon>
        <taxon>Prevotella</taxon>
    </lineage>
</organism>
<evidence type="ECO:0000256" key="2">
    <source>
        <dbReference type="SAM" id="MobiDB-lite"/>
    </source>
</evidence>
<comment type="cofactor">
    <cofactor evidence="1">
        <name>FMN</name>
        <dbReference type="ChEBI" id="CHEBI:58210"/>
    </cofactor>
</comment>
<evidence type="ECO:0000256" key="1">
    <source>
        <dbReference type="ARBA" id="ARBA00001917"/>
    </source>
</evidence>
<proteinExistence type="predicted"/>
<comment type="caution">
    <text evidence="5">The sequence shown here is derived from an EMBL/GenBank/DDBJ whole genome shotgun (WGS) entry which is preliminary data.</text>
</comment>
<accession>A0ABS3M468</accession>
<dbReference type="PROSITE" id="PS51257">
    <property type="entry name" value="PROKAR_LIPOPROTEIN"/>
    <property type="match status" value="1"/>
</dbReference>
<evidence type="ECO:0000256" key="3">
    <source>
        <dbReference type="SAM" id="SignalP"/>
    </source>
</evidence>
<feature type="region of interest" description="Disordered" evidence="2">
    <location>
        <begin position="75"/>
        <end position="97"/>
    </location>
</feature>
<protein>
    <submittedName>
        <fullName evidence="5">NAD(P)H-dependent oxidoreductase</fullName>
    </submittedName>
</protein>
<name>A0ABS3M468_9BACT</name>
<dbReference type="Proteomes" id="UP000664265">
    <property type="component" value="Unassembled WGS sequence"/>
</dbReference>
<evidence type="ECO:0000259" key="4">
    <source>
        <dbReference type="Pfam" id="PF12682"/>
    </source>
</evidence>
<feature type="compositionally biased region" description="Basic and acidic residues" evidence="2">
    <location>
        <begin position="81"/>
        <end position="96"/>
    </location>
</feature>
<sequence length="197" mass="22032">MRQFLLSVMALTLFGLSACSQNKNKEELKMNDKETKKTLIVYFSATGTTAEAAKRLAKTANADLYEIQPEKPYTDADLNWNDEKSRSSVEMNDPKSRPAIKGKLENAAQYDTIYVGFPIRWYTAPTIINTFVEQTDLKGKTLITFATSGGSTVAKASRDLKAAYPELRWKEGGLAQWPFTGRGREIGGKNEINDSFR</sequence>